<dbReference type="EMBL" id="JASCZI010272541">
    <property type="protein sequence ID" value="MED6222672.1"/>
    <property type="molecule type" value="Genomic_DNA"/>
</dbReference>
<evidence type="ECO:0000256" key="1">
    <source>
        <dbReference type="SAM" id="MobiDB-lite"/>
    </source>
</evidence>
<feature type="compositionally biased region" description="Basic and acidic residues" evidence="1">
    <location>
        <begin position="1"/>
        <end position="17"/>
    </location>
</feature>
<name>A0ABU6ZL71_9FABA</name>
<protein>
    <submittedName>
        <fullName evidence="2">Uncharacterized protein</fullName>
    </submittedName>
</protein>
<keyword evidence="3" id="KW-1185">Reference proteome</keyword>
<evidence type="ECO:0000313" key="3">
    <source>
        <dbReference type="Proteomes" id="UP001341840"/>
    </source>
</evidence>
<gene>
    <name evidence="2" type="ORF">PIB30_066558</name>
</gene>
<organism evidence="2 3">
    <name type="scientific">Stylosanthes scabra</name>
    <dbReference type="NCBI Taxonomy" id="79078"/>
    <lineage>
        <taxon>Eukaryota</taxon>
        <taxon>Viridiplantae</taxon>
        <taxon>Streptophyta</taxon>
        <taxon>Embryophyta</taxon>
        <taxon>Tracheophyta</taxon>
        <taxon>Spermatophyta</taxon>
        <taxon>Magnoliopsida</taxon>
        <taxon>eudicotyledons</taxon>
        <taxon>Gunneridae</taxon>
        <taxon>Pentapetalae</taxon>
        <taxon>rosids</taxon>
        <taxon>fabids</taxon>
        <taxon>Fabales</taxon>
        <taxon>Fabaceae</taxon>
        <taxon>Papilionoideae</taxon>
        <taxon>50 kb inversion clade</taxon>
        <taxon>dalbergioids sensu lato</taxon>
        <taxon>Dalbergieae</taxon>
        <taxon>Pterocarpus clade</taxon>
        <taxon>Stylosanthes</taxon>
    </lineage>
</organism>
<comment type="caution">
    <text evidence="2">The sequence shown here is derived from an EMBL/GenBank/DDBJ whole genome shotgun (WGS) entry which is preliminary data.</text>
</comment>
<sequence>MGFNRKSSERKWPERVKGTKGSQQNLEGHCWTRCVCNSEAMRTHLDVGGTPKRRFRHRCVCIEGLHAYASEVFSIYNRGAFHHSRESTSTFS</sequence>
<proteinExistence type="predicted"/>
<dbReference type="Proteomes" id="UP001341840">
    <property type="component" value="Unassembled WGS sequence"/>
</dbReference>
<feature type="region of interest" description="Disordered" evidence="1">
    <location>
        <begin position="1"/>
        <end position="22"/>
    </location>
</feature>
<accession>A0ABU6ZL71</accession>
<evidence type="ECO:0000313" key="2">
    <source>
        <dbReference type="EMBL" id="MED6222672.1"/>
    </source>
</evidence>
<reference evidence="2 3" key="1">
    <citation type="journal article" date="2023" name="Plants (Basel)">
        <title>Bridging the Gap: Combining Genomics and Transcriptomics Approaches to Understand Stylosanthes scabra, an Orphan Legume from the Brazilian Caatinga.</title>
        <authorList>
            <person name="Ferreira-Neto J.R.C."/>
            <person name="da Silva M.D."/>
            <person name="Binneck E."/>
            <person name="de Melo N.F."/>
            <person name="da Silva R.H."/>
            <person name="de Melo A.L.T.M."/>
            <person name="Pandolfi V."/>
            <person name="Bustamante F.O."/>
            <person name="Brasileiro-Vidal A.C."/>
            <person name="Benko-Iseppon A.M."/>
        </authorList>
    </citation>
    <scope>NUCLEOTIDE SEQUENCE [LARGE SCALE GENOMIC DNA]</scope>
    <source>
        <tissue evidence="2">Leaves</tissue>
    </source>
</reference>